<proteinExistence type="predicted"/>
<dbReference type="InterPro" id="IPR010359">
    <property type="entry name" value="IrrE_HExxH"/>
</dbReference>
<dbReference type="Pfam" id="PF06114">
    <property type="entry name" value="Peptidase_M78"/>
    <property type="match status" value="1"/>
</dbReference>
<accession>A0A8S5PGJ0</accession>
<name>A0A8S5PGJ0_9CAUD</name>
<reference evidence="3" key="1">
    <citation type="journal article" date="2021" name="Proc. Natl. Acad. Sci. U.S.A.">
        <title>A Catalog of Tens of Thousands of Viruses from Human Metagenomes Reveals Hidden Associations with Chronic Diseases.</title>
        <authorList>
            <person name="Tisza M.J."/>
            <person name="Buck C.B."/>
        </authorList>
    </citation>
    <scope>NUCLEOTIDE SEQUENCE</scope>
    <source>
        <strain evidence="3">CtrEg9</strain>
    </source>
</reference>
<feature type="region of interest" description="Disordered" evidence="1">
    <location>
        <begin position="105"/>
        <end position="147"/>
    </location>
</feature>
<evidence type="ECO:0000259" key="2">
    <source>
        <dbReference type="Pfam" id="PF06114"/>
    </source>
</evidence>
<dbReference type="EMBL" id="BK015417">
    <property type="protein sequence ID" value="DAE05784.1"/>
    <property type="molecule type" value="Genomic_DNA"/>
</dbReference>
<sequence>MHPISAGAAFRQPSFEALQREAARLGATIKLVRGFRLLGAWEADTGTIYIREGLPSPERECVLAHELEHAIRGDAGPQSPETEAWIDIEVARRFVDPWEYSCAEKARGGGSPNSNCVGPAHLGGSGLGEEGRPGSFVRSLRIKKTPT</sequence>
<feature type="domain" description="IrrE N-terminal-like" evidence="2">
    <location>
        <begin position="42"/>
        <end position="79"/>
    </location>
</feature>
<evidence type="ECO:0000256" key="1">
    <source>
        <dbReference type="SAM" id="MobiDB-lite"/>
    </source>
</evidence>
<evidence type="ECO:0000313" key="3">
    <source>
        <dbReference type="EMBL" id="DAE05784.1"/>
    </source>
</evidence>
<protein>
    <submittedName>
        <fullName evidence="3">PolyVal Metallopeptidase superfamily domain</fullName>
    </submittedName>
</protein>
<organism evidence="3">
    <name type="scientific">Siphoviridae sp. ctrEg9</name>
    <dbReference type="NCBI Taxonomy" id="2825688"/>
    <lineage>
        <taxon>Viruses</taxon>
        <taxon>Duplodnaviria</taxon>
        <taxon>Heunggongvirae</taxon>
        <taxon>Uroviricota</taxon>
        <taxon>Caudoviricetes</taxon>
    </lineage>
</organism>